<dbReference type="PANTHER" id="PTHR36846:SF1">
    <property type="entry name" value="PROTEIN VIAA"/>
    <property type="match status" value="1"/>
</dbReference>
<dbReference type="SUPFAM" id="SSF53300">
    <property type="entry name" value="vWA-like"/>
    <property type="match status" value="1"/>
</dbReference>
<dbReference type="InterPro" id="IPR036465">
    <property type="entry name" value="vWFA_dom_sf"/>
</dbReference>
<dbReference type="STRING" id="1660064.CIGN_0191"/>
<evidence type="ECO:0000313" key="1">
    <source>
        <dbReference type="EMBL" id="ARQ98514.1"/>
    </source>
</evidence>
<name>A0A1X9SQI9_9BACT</name>
<keyword evidence="2" id="KW-1185">Reference proteome</keyword>
<dbReference type="KEGG" id="cdev:CIGN_0191"/>
<organism evidence="1 2">
    <name type="scientific">Campylobacter devanensis</name>
    <dbReference type="NCBI Taxonomy" id="3161138"/>
    <lineage>
        <taxon>Bacteria</taxon>
        <taxon>Pseudomonadati</taxon>
        <taxon>Campylobacterota</taxon>
        <taxon>Epsilonproteobacteria</taxon>
        <taxon>Campylobacterales</taxon>
        <taxon>Campylobacteraceae</taxon>
        <taxon>Campylobacter</taxon>
    </lineage>
</organism>
<dbReference type="AlphaFoldDB" id="A0A1X9SQI9"/>
<evidence type="ECO:0000313" key="2">
    <source>
        <dbReference type="Proteomes" id="UP000194309"/>
    </source>
</evidence>
<dbReference type="PANTHER" id="PTHR36846">
    <property type="entry name" value="PROTEIN VIAA"/>
    <property type="match status" value="1"/>
</dbReference>
<dbReference type="GO" id="GO:0005829">
    <property type="term" value="C:cytosol"/>
    <property type="evidence" value="ECO:0007669"/>
    <property type="project" value="TreeGrafter"/>
</dbReference>
<sequence length="476" mass="54598">MKNSNSLEGLEKQIQDDLSSFKKFNPNQKIDFIEQNKNEILNPKNPDKSADDPKIKFDEISKLRNFTISKWSDTLDEKTQKWVENTKNSMSNDFLKRMQAWFDAMLKAKELEKQAPELFGENGLFGDAVDMVNNALNLDNLGDLKYQKKVLGDFGDLSDIAASSKGFGNQKGNLNRYSIAQILNYFNMIKNNKALMDICDILGRMQNEEKELYKEKIMELTAYSYTQTTPTKRYKEEIIGITLGNDLENIVPQEMSLLDDEDLELLFDLKYIENRLFCFEKQGLISNQEEGQKEIEKEIEKERKKEDQKGPIIICVDTSGSMQGSPETIAKAITLMLTAKAKKENRNCYLINFSTSTICTDMSGAMGINKINDFLELSFNGGTDVGAGLRVGVEQMNKENYKNSDLLVISDGDFGYIDSNLHKQIEEKRKQKNKFYLLDVDGNSGKKDFFDKHWVYDSNTKNIRILCELKQQMKDD</sequence>
<dbReference type="InterPro" id="IPR008912">
    <property type="entry name" value="Uncharacterised_CoxE"/>
</dbReference>
<dbReference type="Gene3D" id="3.40.50.410">
    <property type="entry name" value="von Willebrand factor, type A domain"/>
    <property type="match status" value="1"/>
</dbReference>
<gene>
    <name evidence="1" type="ORF">CIGN_0191</name>
</gene>
<proteinExistence type="predicted"/>
<accession>A0A381D6Y8</accession>
<dbReference type="Proteomes" id="UP000194309">
    <property type="component" value="Chromosome"/>
</dbReference>
<reference evidence="1 2" key="1">
    <citation type="journal article" date="2017" name="Genome Biol. Evol.">
        <title>Comparative Genomic Analysis Identifies a Campylobacter Clade Deficient in Selenium Metabolism.</title>
        <authorList>
            <person name="Miller W.G."/>
            <person name="Yee E."/>
            <person name="Lopes B.S."/>
            <person name="Chapman M.H."/>
            <person name="Huynh S."/>
            <person name="Bono J.L."/>
            <person name="Parker C.T."/>
            <person name="Strachan N.J.C."/>
            <person name="Forbes K.J."/>
        </authorList>
    </citation>
    <scope>NUCLEOTIDE SEQUENCE [LARGE SCALE GENOMIC DNA]</scope>
    <source>
        <strain evidence="1 2">NCTC 13003</strain>
    </source>
</reference>
<accession>A0A1X9SQI9</accession>
<protein>
    <submittedName>
        <fullName evidence="1">von Willebrand factor type A (VWA) domain protein</fullName>
    </submittedName>
</protein>
<dbReference type="EMBL" id="CP018788">
    <property type="protein sequence ID" value="ARQ98514.1"/>
    <property type="molecule type" value="Genomic_DNA"/>
</dbReference>
<dbReference type="Pfam" id="PF05762">
    <property type="entry name" value="VWA_CoxE"/>
    <property type="match status" value="1"/>
</dbReference>